<keyword evidence="2" id="KW-0806">Transcription termination</keyword>
<keyword evidence="2" id="KW-0805">Transcription regulation</keyword>
<dbReference type="AlphaFoldDB" id="A0AAV9D317"/>
<proteinExistence type="inferred from homology"/>
<evidence type="ECO:0000313" key="5">
    <source>
        <dbReference type="EMBL" id="KAK1295570.1"/>
    </source>
</evidence>
<keyword evidence="3" id="KW-0809">Transit peptide</keyword>
<dbReference type="GO" id="GO:0003676">
    <property type="term" value="F:nucleic acid binding"/>
    <property type="evidence" value="ECO:0007669"/>
    <property type="project" value="InterPro"/>
</dbReference>
<dbReference type="FunFam" id="1.25.70.10:FF:000001">
    <property type="entry name" value="Mitochondrial transcription termination factor-like"/>
    <property type="match status" value="1"/>
</dbReference>
<organism evidence="5 6">
    <name type="scientific">Acorus calamus</name>
    <name type="common">Sweet flag</name>
    <dbReference type="NCBI Taxonomy" id="4465"/>
    <lineage>
        <taxon>Eukaryota</taxon>
        <taxon>Viridiplantae</taxon>
        <taxon>Streptophyta</taxon>
        <taxon>Embryophyta</taxon>
        <taxon>Tracheophyta</taxon>
        <taxon>Spermatophyta</taxon>
        <taxon>Magnoliopsida</taxon>
        <taxon>Liliopsida</taxon>
        <taxon>Acoraceae</taxon>
        <taxon>Acorus</taxon>
    </lineage>
</organism>
<gene>
    <name evidence="5" type="ORF">QJS10_CPA16g01107</name>
</gene>
<dbReference type="PANTHER" id="PTHR13068:SF166">
    <property type="entry name" value="TRANSCRIPTION TERMINATION FACTOR MTERF15, MITOCHONDRIAL-LIKE"/>
    <property type="match status" value="1"/>
</dbReference>
<keyword evidence="6" id="KW-1185">Reference proteome</keyword>
<dbReference type="EMBL" id="JAUJYO010000016">
    <property type="protein sequence ID" value="KAK1295570.1"/>
    <property type="molecule type" value="Genomic_DNA"/>
</dbReference>
<protein>
    <submittedName>
        <fullName evidence="5">Uncharacterized protein</fullName>
    </submittedName>
</protein>
<dbReference type="Gene3D" id="1.25.70.10">
    <property type="entry name" value="Transcription termination factor 3, mitochondrial"/>
    <property type="match status" value="1"/>
</dbReference>
<feature type="compositionally biased region" description="Polar residues" evidence="4">
    <location>
        <begin position="1"/>
        <end position="11"/>
    </location>
</feature>
<dbReference type="Proteomes" id="UP001180020">
    <property type="component" value="Unassembled WGS sequence"/>
</dbReference>
<accession>A0AAV9D317</accession>
<dbReference type="GO" id="GO:0006353">
    <property type="term" value="P:DNA-templated transcription termination"/>
    <property type="evidence" value="ECO:0007669"/>
    <property type="project" value="UniProtKB-KW"/>
</dbReference>
<dbReference type="Pfam" id="PF02536">
    <property type="entry name" value="mTERF"/>
    <property type="match status" value="1"/>
</dbReference>
<feature type="compositionally biased region" description="Low complexity" evidence="4">
    <location>
        <begin position="12"/>
        <end position="25"/>
    </location>
</feature>
<evidence type="ECO:0000313" key="6">
    <source>
        <dbReference type="Proteomes" id="UP001180020"/>
    </source>
</evidence>
<dbReference type="InterPro" id="IPR038538">
    <property type="entry name" value="MTERF_sf"/>
</dbReference>
<comment type="similarity">
    <text evidence="1">Belongs to the mTERF family.</text>
</comment>
<dbReference type="PANTHER" id="PTHR13068">
    <property type="entry name" value="CGI-12 PROTEIN-RELATED"/>
    <property type="match status" value="1"/>
</dbReference>
<evidence type="ECO:0000256" key="1">
    <source>
        <dbReference type="ARBA" id="ARBA00007692"/>
    </source>
</evidence>
<comment type="caution">
    <text evidence="5">The sequence shown here is derived from an EMBL/GenBank/DDBJ whole genome shotgun (WGS) entry which is preliminary data.</text>
</comment>
<reference evidence="5" key="2">
    <citation type="submission" date="2023-06" db="EMBL/GenBank/DDBJ databases">
        <authorList>
            <person name="Ma L."/>
            <person name="Liu K.-W."/>
            <person name="Li Z."/>
            <person name="Hsiao Y.-Y."/>
            <person name="Qi Y."/>
            <person name="Fu T."/>
            <person name="Tang G."/>
            <person name="Zhang D."/>
            <person name="Sun W.-H."/>
            <person name="Liu D.-K."/>
            <person name="Li Y."/>
            <person name="Chen G.-Z."/>
            <person name="Liu X.-D."/>
            <person name="Liao X.-Y."/>
            <person name="Jiang Y.-T."/>
            <person name="Yu X."/>
            <person name="Hao Y."/>
            <person name="Huang J."/>
            <person name="Zhao X.-W."/>
            <person name="Ke S."/>
            <person name="Chen Y.-Y."/>
            <person name="Wu W.-L."/>
            <person name="Hsu J.-L."/>
            <person name="Lin Y.-F."/>
            <person name="Huang M.-D."/>
            <person name="Li C.-Y."/>
            <person name="Huang L."/>
            <person name="Wang Z.-W."/>
            <person name="Zhao X."/>
            <person name="Zhong W.-Y."/>
            <person name="Peng D.-H."/>
            <person name="Ahmad S."/>
            <person name="Lan S."/>
            <person name="Zhang J.-S."/>
            <person name="Tsai W.-C."/>
            <person name="Van De Peer Y."/>
            <person name="Liu Z.-J."/>
        </authorList>
    </citation>
    <scope>NUCLEOTIDE SEQUENCE</scope>
    <source>
        <strain evidence="5">CP</strain>
        <tissue evidence="5">Leaves</tissue>
    </source>
</reference>
<name>A0AAV9D317_ACOCL</name>
<dbReference type="SMART" id="SM00733">
    <property type="entry name" value="Mterf"/>
    <property type="match status" value="3"/>
</dbReference>
<evidence type="ECO:0000256" key="3">
    <source>
        <dbReference type="ARBA" id="ARBA00022946"/>
    </source>
</evidence>
<feature type="region of interest" description="Disordered" evidence="4">
    <location>
        <begin position="1"/>
        <end position="42"/>
    </location>
</feature>
<evidence type="ECO:0000256" key="2">
    <source>
        <dbReference type="ARBA" id="ARBA00022472"/>
    </source>
</evidence>
<sequence length="272" mass="30897">METHLSNPYPASQNQNPQTQNPSPSLTSPVHVGCPQNQLSEHPSVVGTKEDVITFTNRSMHLPNSFSMKRLMPNISYLRDHGVPASHISKFLLRHPNMFCMMDPDRFHTSVVTIHGMGFNPLNTRFVDAVRAMLISKSSWDGKCDLYKSLGWSDGDFMSAFRMYPNCMLSSEKKIMRGFEFFVGELGWEPSSLSRCPVIMSLNLEKRVIPRCSVLEVLLAKGLIEKDVKWSTALKLTEKQFLERFVTKYEEEAAELMRVYHGMTKSRGTVGV</sequence>
<reference evidence="5" key="1">
    <citation type="journal article" date="2023" name="Nat. Commun.">
        <title>Diploid and tetraploid genomes of Acorus and the evolution of monocots.</title>
        <authorList>
            <person name="Ma L."/>
            <person name="Liu K.W."/>
            <person name="Li Z."/>
            <person name="Hsiao Y.Y."/>
            <person name="Qi Y."/>
            <person name="Fu T."/>
            <person name="Tang G.D."/>
            <person name="Zhang D."/>
            <person name="Sun W.H."/>
            <person name="Liu D.K."/>
            <person name="Li Y."/>
            <person name="Chen G.Z."/>
            <person name="Liu X.D."/>
            <person name="Liao X.Y."/>
            <person name="Jiang Y.T."/>
            <person name="Yu X."/>
            <person name="Hao Y."/>
            <person name="Huang J."/>
            <person name="Zhao X.W."/>
            <person name="Ke S."/>
            <person name="Chen Y.Y."/>
            <person name="Wu W.L."/>
            <person name="Hsu J.L."/>
            <person name="Lin Y.F."/>
            <person name="Huang M.D."/>
            <person name="Li C.Y."/>
            <person name="Huang L."/>
            <person name="Wang Z.W."/>
            <person name="Zhao X."/>
            <person name="Zhong W.Y."/>
            <person name="Peng D.H."/>
            <person name="Ahmad S."/>
            <person name="Lan S."/>
            <person name="Zhang J.S."/>
            <person name="Tsai W.C."/>
            <person name="Van de Peer Y."/>
            <person name="Liu Z.J."/>
        </authorList>
    </citation>
    <scope>NUCLEOTIDE SEQUENCE</scope>
    <source>
        <strain evidence="5">CP</strain>
    </source>
</reference>
<dbReference type="InterPro" id="IPR003690">
    <property type="entry name" value="MTERF"/>
</dbReference>
<keyword evidence="2" id="KW-0804">Transcription</keyword>
<evidence type="ECO:0000256" key="4">
    <source>
        <dbReference type="SAM" id="MobiDB-lite"/>
    </source>
</evidence>